<dbReference type="PANTHER" id="PTHR46481">
    <property type="entry name" value="ZINC FINGER BED DOMAIN-CONTAINING PROTEIN 4"/>
    <property type="match status" value="1"/>
</dbReference>
<evidence type="ECO:0000259" key="7">
    <source>
        <dbReference type="Pfam" id="PF10683"/>
    </source>
</evidence>
<keyword evidence="3" id="KW-0863">Zinc-finger</keyword>
<accession>A0A815A2E5</accession>
<dbReference type="Pfam" id="PF10683">
    <property type="entry name" value="DBD_Tnp_Hermes"/>
    <property type="match status" value="1"/>
</dbReference>
<dbReference type="InterPro" id="IPR012337">
    <property type="entry name" value="RNaseH-like_sf"/>
</dbReference>
<comment type="subcellular location">
    <subcellularLocation>
        <location evidence="1">Nucleus</location>
    </subcellularLocation>
</comment>
<dbReference type="Proteomes" id="UP000663828">
    <property type="component" value="Unassembled WGS sequence"/>
</dbReference>
<evidence type="ECO:0000259" key="6">
    <source>
        <dbReference type="Pfam" id="PF05699"/>
    </source>
</evidence>
<dbReference type="Gene3D" id="1.10.10.1070">
    <property type="entry name" value="Zinc finger, BED domain-containing"/>
    <property type="match status" value="1"/>
</dbReference>
<dbReference type="EMBL" id="CAJNOR010002128">
    <property type="protein sequence ID" value="CAF1251376.1"/>
    <property type="molecule type" value="Genomic_DNA"/>
</dbReference>
<evidence type="ECO:0000313" key="8">
    <source>
        <dbReference type="EMBL" id="CAF1251376.1"/>
    </source>
</evidence>
<dbReference type="InterPro" id="IPR008906">
    <property type="entry name" value="HATC_C_dom"/>
</dbReference>
<evidence type="ECO:0000313" key="9">
    <source>
        <dbReference type="Proteomes" id="UP000663828"/>
    </source>
</evidence>
<keyword evidence="4" id="KW-0862">Zinc</keyword>
<evidence type="ECO:0008006" key="10">
    <source>
        <dbReference type="Google" id="ProtNLM"/>
    </source>
</evidence>
<keyword evidence="2" id="KW-0479">Metal-binding</keyword>
<evidence type="ECO:0000256" key="4">
    <source>
        <dbReference type="ARBA" id="ARBA00022833"/>
    </source>
</evidence>
<evidence type="ECO:0000256" key="1">
    <source>
        <dbReference type="ARBA" id="ARBA00004123"/>
    </source>
</evidence>
<comment type="caution">
    <text evidence="8">The sequence shown here is derived from an EMBL/GenBank/DDBJ whole genome shotgun (WGS) entry which is preliminary data.</text>
</comment>
<dbReference type="PANTHER" id="PTHR46481:SF10">
    <property type="entry name" value="ZINC FINGER BED DOMAIN-CONTAINING PROTEIN 39"/>
    <property type="match status" value="1"/>
</dbReference>
<name>A0A815A2E5_ADIRI</name>
<feature type="domain" description="HAT C-terminal dimerisation" evidence="6">
    <location>
        <begin position="526"/>
        <end position="600"/>
    </location>
</feature>
<gene>
    <name evidence="8" type="ORF">XAT740_LOCUS26275</name>
</gene>
<reference evidence="8" key="1">
    <citation type="submission" date="2021-02" db="EMBL/GenBank/DDBJ databases">
        <authorList>
            <person name="Nowell W R."/>
        </authorList>
    </citation>
    <scope>NUCLEOTIDE SEQUENCE</scope>
</reference>
<sequence>MKSGELIAHAGPPLASHGFFWEHLSRIRCPNDQYQPFVQCQLCYEILSYSISNGTSTISSHVTNCLDKSKQIKKNKTLHNYLSKPACVNVSVDDKRSITIACAKFCAFDLRPFNIVKGNGFNVLCQCLINLGHQYGCGKLGAPLTSSILPDPTNVSRTISHISEEYREKLKQVLKDDLQQVKLLGISTDYWKNSGTSESYLTINIHYSKDAQNISHMLQASLFEQSKTGDNTRDKIFATLSRYGIDPNEFHIIYVTDNESNLVCGLKGEVHLRCVCHCLNLALQNGVTLCPGFESLIKSCQNVCTHFKRCEMNQSLPTSLKLNVDTCWNSIHDMLESISLNFQQCEDLLFDQNETFYLNDISRKVVMDFVKFLSLFKVASEEISADKTPTLHLVVPWFAILKNSCELKDDDHLLIAQYKSVVSKMLDEKFHIISLHYIATFLYPSAKRFLTLSNRLREEIYNDTRKIMKTIGIHEEQSSSSSTTTAKTVKNGRKKKKKDFILPGNVMEEFAGNIDEDDDDNCDEVDRYINTKLPISKDESLLGWWEKHSLIFSQLSLLAKSLLGVPASSATSERVFSASGRISEKRRQSLDPDIVDDILMI</sequence>
<dbReference type="GO" id="GO:0046983">
    <property type="term" value="F:protein dimerization activity"/>
    <property type="evidence" value="ECO:0007669"/>
    <property type="project" value="InterPro"/>
</dbReference>
<evidence type="ECO:0000256" key="3">
    <source>
        <dbReference type="ARBA" id="ARBA00022771"/>
    </source>
</evidence>
<dbReference type="InterPro" id="IPR052035">
    <property type="entry name" value="ZnF_BED_domain_contain"/>
</dbReference>
<dbReference type="GO" id="GO:0008270">
    <property type="term" value="F:zinc ion binding"/>
    <property type="evidence" value="ECO:0007669"/>
    <property type="project" value="UniProtKB-KW"/>
</dbReference>
<keyword evidence="9" id="KW-1185">Reference proteome</keyword>
<keyword evidence="5" id="KW-0539">Nucleus</keyword>
<dbReference type="AlphaFoldDB" id="A0A815A2E5"/>
<dbReference type="Pfam" id="PF05699">
    <property type="entry name" value="Dimer_Tnp_hAT"/>
    <property type="match status" value="1"/>
</dbReference>
<evidence type="ECO:0000256" key="5">
    <source>
        <dbReference type="ARBA" id="ARBA00023242"/>
    </source>
</evidence>
<dbReference type="SUPFAM" id="SSF140996">
    <property type="entry name" value="Hermes dimerisation domain"/>
    <property type="match status" value="1"/>
</dbReference>
<dbReference type="SUPFAM" id="SSF53098">
    <property type="entry name" value="Ribonuclease H-like"/>
    <property type="match status" value="1"/>
</dbReference>
<evidence type="ECO:0000256" key="2">
    <source>
        <dbReference type="ARBA" id="ARBA00022723"/>
    </source>
</evidence>
<protein>
    <recommendedName>
        <fullName evidence="10">HAT C-terminal dimerisation domain-containing protein</fullName>
    </recommendedName>
</protein>
<dbReference type="GO" id="GO:0005634">
    <property type="term" value="C:nucleus"/>
    <property type="evidence" value="ECO:0007669"/>
    <property type="project" value="UniProtKB-SubCell"/>
</dbReference>
<organism evidence="8 9">
    <name type="scientific">Adineta ricciae</name>
    <name type="common">Rotifer</name>
    <dbReference type="NCBI Taxonomy" id="249248"/>
    <lineage>
        <taxon>Eukaryota</taxon>
        <taxon>Metazoa</taxon>
        <taxon>Spiralia</taxon>
        <taxon>Gnathifera</taxon>
        <taxon>Rotifera</taxon>
        <taxon>Eurotatoria</taxon>
        <taxon>Bdelloidea</taxon>
        <taxon>Adinetida</taxon>
        <taxon>Adinetidae</taxon>
        <taxon>Adineta</taxon>
    </lineage>
</organism>
<feature type="domain" description="Hermes trasposase DNA-binding" evidence="7">
    <location>
        <begin position="90"/>
        <end position="136"/>
    </location>
</feature>
<dbReference type="InterPro" id="IPR018473">
    <property type="entry name" value="Hermes_transposase_DNA-db"/>
</dbReference>
<proteinExistence type="predicted"/>